<accession>A0A1H5KG60</accession>
<dbReference type="RefSeq" id="WP_074711513.1">
    <property type="nucleotide sequence ID" value="NZ_FNTV01000001.1"/>
</dbReference>
<reference evidence="1 2" key="1">
    <citation type="submission" date="2016-10" db="EMBL/GenBank/DDBJ databases">
        <authorList>
            <person name="de Groot N.N."/>
        </authorList>
    </citation>
    <scope>NUCLEOTIDE SEQUENCE [LARGE SCALE GENOMIC DNA]</scope>
    <source>
        <strain evidence="1 2">DSM 22274</strain>
    </source>
</reference>
<organism evidence="1 2">
    <name type="scientific">Arthrobacter alpinus</name>
    <dbReference type="NCBI Taxonomy" id="656366"/>
    <lineage>
        <taxon>Bacteria</taxon>
        <taxon>Bacillati</taxon>
        <taxon>Actinomycetota</taxon>
        <taxon>Actinomycetes</taxon>
        <taxon>Micrococcales</taxon>
        <taxon>Micrococcaceae</taxon>
        <taxon>Arthrobacter</taxon>
    </lineage>
</organism>
<evidence type="ECO:0000313" key="1">
    <source>
        <dbReference type="EMBL" id="SEE63755.1"/>
    </source>
</evidence>
<name>A0A1H5KG60_9MICC</name>
<evidence type="ECO:0008006" key="3">
    <source>
        <dbReference type="Google" id="ProtNLM"/>
    </source>
</evidence>
<sequence length="197" mass="19576">MKSTRTLKATGLVLIAVVLALLTVQGSYALWNTAANANAGTVTAADFQVSLTDTITTTSTNMTLANGTAATLALSTTPVGVVIPGQSTYAGVQLGNDTNAGGDFTVQAITGTPVISNSAGSALAPHLSIKVVAATSLQQCSTPALYATATSSAPATMELAKSAKGVFCFQVTLAATMPANLSGQSAAVAIPITVNQV</sequence>
<dbReference type="EMBL" id="FNTV01000001">
    <property type="protein sequence ID" value="SEE63755.1"/>
    <property type="molecule type" value="Genomic_DNA"/>
</dbReference>
<protein>
    <recommendedName>
        <fullName evidence="3">SipW-cognate class signal peptide</fullName>
    </recommendedName>
</protein>
<evidence type="ECO:0000313" key="2">
    <source>
        <dbReference type="Proteomes" id="UP000182725"/>
    </source>
</evidence>
<proteinExistence type="predicted"/>
<dbReference type="AlphaFoldDB" id="A0A1H5KG60"/>
<dbReference type="Proteomes" id="UP000182725">
    <property type="component" value="Unassembled WGS sequence"/>
</dbReference>
<gene>
    <name evidence="1" type="ORF">SAMN04489740_1998</name>
</gene>